<dbReference type="GO" id="GO:0032580">
    <property type="term" value="C:Golgi cisterna membrane"/>
    <property type="evidence" value="ECO:0007669"/>
    <property type="project" value="UniProtKB-SubCell"/>
</dbReference>
<keyword evidence="6 9" id="KW-1133">Transmembrane helix</keyword>
<dbReference type="SUPFAM" id="SSF53448">
    <property type="entry name" value="Nucleotide-diphospho-sugar transferases"/>
    <property type="match status" value="1"/>
</dbReference>
<feature type="coiled-coil region" evidence="10">
    <location>
        <begin position="292"/>
        <end position="340"/>
    </location>
</feature>
<evidence type="ECO:0000256" key="10">
    <source>
        <dbReference type="SAM" id="Coils"/>
    </source>
</evidence>
<protein>
    <recommendedName>
        <fullName evidence="9">Hexosyltransferase</fullName>
        <ecNumber evidence="9">2.4.1.-</ecNumber>
    </recommendedName>
</protein>
<comment type="caution">
    <text evidence="12">The sequence shown here is derived from an EMBL/GenBank/DDBJ whole genome shotgun (WGS) entry which is preliminary data.</text>
</comment>
<evidence type="ECO:0000256" key="11">
    <source>
        <dbReference type="SAM" id="MobiDB-lite"/>
    </source>
</evidence>
<accession>A0A2B4S035</accession>
<dbReference type="InterPro" id="IPR051227">
    <property type="entry name" value="CS_glycosyltransferase"/>
</dbReference>
<dbReference type="PANTHER" id="PTHR12369:SF45">
    <property type="entry name" value="HEXOSYLTRANSFERASE"/>
    <property type="match status" value="1"/>
</dbReference>
<keyword evidence="10" id="KW-0175">Coiled coil</keyword>
<evidence type="ECO:0000256" key="6">
    <source>
        <dbReference type="ARBA" id="ARBA00022989"/>
    </source>
</evidence>
<keyword evidence="5 9" id="KW-0735">Signal-anchor</keyword>
<evidence type="ECO:0000256" key="7">
    <source>
        <dbReference type="ARBA" id="ARBA00023034"/>
    </source>
</evidence>
<keyword evidence="13" id="KW-1185">Reference proteome</keyword>
<evidence type="ECO:0000313" key="13">
    <source>
        <dbReference type="Proteomes" id="UP000225706"/>
    </source>
</evidence>
<keyword evidence="4 9" id="KW-0812">Transmembrane</keyword>
<keyword evidence="3 9" id="KW-0808">Transferase</keyword>
<dbReference type="Pfam" id="PF05679">
    <property type="entry name" value="CHGN"/>
    <property type="match status" value="1"/>
</dbReference>
<sequence>MSLQAAIPERDSEEEPLKPTSHQAINYKIKKLQDLKEKSEKLKSSIQKENAQQFTKNSGKIISGQECGQRFNEKCLGRIAELQSNIDQTSTRAEAQKEKPKRMYPKETFVSKKRRVKEIKQKAGSDAVKEQRKVEESVESVALTPSHEIKYAVAGVISRLQNLITSKLLGLLCLRVTFSVQFKLPPFVHKSRNNLSPLQIEDPMSLKPSSNHALRWVKPHYSELWRTSKRRLKYAMPRISTVVVFRATFALVLFILMGQILLFALTRCKGLGDEDLNAKNRGRQVEIPTEKLSSLTEKIRRLNLDVQNLKEENNALSGVIRDLTTRNKDISKRLKRLRNAEKITIAQELSREKSRKTTGEFLRGQPLRNEFEVVPFDGVAYNAIYQIYHGLSGNPAERPHGHKGKDYQEVMKIAVDALKNYEGRKMEITARDLVDGIMRVDRIIGSQYDFYFRSTNNKVFHRVKIERPFGPLNLAGSIETIDTNNELINLILPLSGRLDKFKAFLDNFVDVCVRWDKSVFLTIVFFGQDGKKELQTMMANVSKAENFTDYKLIFTNETFSRGYGLQQGAISWEKGNVLMFFCDVDVMFTSQFLDRCRFHSTPGLKVYYPVVFSLYNPTIVYGGSPPSNQNQFRINRDTGYWRDFGYGMTCQYRNDFIKIGGFDLSIKGWGMEDVKLYRSYLASDLIVIRAADRGIFHTWHPKYCSRNLTQSQFLSCIKSKVKSEASHSQLGLLAFGMKIFDEKEINWIEKLKASKEKKIN</sequence>
<dbReference type="Proteomes" id="UP000225706">
    <property type="component" value="Unassembled WGS sequence"/>
</dbReference>
<evidence type="ECO:0000256" key="2">
    <source>
        <dbReference type="ARBA" id="ARBA00009239"/>
    </source>
</evidence>
<evidence type="ECO:0000256" key="4">
    <source>
        <dbReference type="ARBA" id="ARBA00022692"/>
    </source>
</evidence>
<comment type="subcellular location">
    <subcellularLocation>
        <location evidence="1 9">Golgi apparatus</location>
        <location evidence="1 9">Golgi stack membrane</location>
        <topology evidence="1 9">Single-pass type II membrane protein</topology>
    </subcellularLocation>
</comment>
<feature type="region of interest" description="Disordered" evidence="11">
    <location>
        <begin position="1"/>
        <end position="25"/>
    </location>
</feature>
<gene>
    <name evidence="12" type="primary">CSGALNACT2</name>
    <name evidence="12" type="ORF">AWC38_SpisGene12208</name>
</gene>
<dbReference type="STRING" id="50429.A0A2B4S035"/>
<dbReference type="EC" id="2.4.1.-" evidence="9"/>
<evidence type="ECO:0000313" key="12">
    <source>
        <dbReference type="EMBL" id="PFX23261.1"/>
    </source>
</evidence>
<dbReference type="InterPro" id="IPR029044">
    <property type="entry name" value="Nucleotide-diphossugar_trans"/>
</dbReference>
<evidence type="ECO:0000256" key="5">
    <source>
        <dbReference type="ARBA" id="ARBA00022968"/>
    </source>
</evidence>
<dbReference type="PANTHER" id="PTHR12369">
    <property type="entry name" value="CHONDROITIN SYNTHASE"/>
    <property type="match status" value="1"/>
</dbReference>
<dbReference type="InterPro" id="IPR008428">
    <property type="entry name" value="Chond_GalNAc"/>
</dbReference>
<feature type="transmembrane region" description="Helical" evidence="9">
    <location>
        <begin position="239"/>
        <end position="265"/>
    </location>
</feature>
<evidence type="ECO:0000256" key="1">
    <source>
        <dbReference type="ARBA" id="ARBA00004447"/>
    </source>
</evidence>
<reference evidence="13" key="1">
    <citation type="journal article" date="2017" name="bioRxiv">
        <title>Comparative analysis of the genomes of Stylophora pistillata and Acropora digitifera provides evidence for extensive differences between species of corals.</title>
        <authorList>
            <person name="Voolstra C.R."/>
            <person name="Li Y."/>
            <person name="Liew Y.J."/>
            <person name="Baumgarten S."/>
            <person name="Zoccola D."/>
            <person name="Flot J.-F."/>
            <person name="Tambutte S."/>
            <person name="Allemand D."/>
            <person name="Aranda M."/>
        </authorList>
    </citation>
    <scope>NUCLEOTIDE SEQUENCE [LARGE SCALE GENOMIC DNA]</scope>
</reference>
<dbReference type="EMBL" id="LSMT01000213">
    <property type="protein sequence ID" value="PFX23261.1"/>
    <property type="molecule type" value="Genomic_DNA"/>
</dbReference>
<comment type="similarity">
    <text evidence="2 9">Belongs to the chondroitin N-acetylgalactosaminyltransferase family.</text>
</comment>
<keyword evidence="8 9" id="KW-0472">Membrane</keyword>
<dbReference type="AlphaFoldDB" id="A0A2B4S035"/>
<evidence type="ECO:0000256" key="9">
    <source>
        <dbReference type="RuleBase" id="RU364016"/>
    </source>
</evidence>
<dbReference type="OrthoDB" id="431432at2759"/>
<organism evidence="12 13">
    <name type="scientific">Stylophora pistillata</name>
    <name type="common">Smooth cauliflower coral</name>
    <dbReference type="NCBI Taxonomy" id="50429"/>
    <lineage>
        <taxon>Eukaryota</taxon>
        <taxon>Metazoa</taxon>
        <taxon>Cnidaria</taxon>
        <taxon>Anthozoa</taxon>
        <taxon>Hexacorallia</taxon>
        <taxon>Scleractinia</taxon>
        <taxon>Astrocoeniina</taxon>
        <taxon>Pocilloporidae</taxon>
        <taxon>Stylophora</taxon>
    </lineage>
</organism>
<name>A0A2B4S035_STYPI</name>
<dbReference type="Gene3D" id="3.90.550.10">
    <property type="entry name" value="Spore Coat Polysaccharide Biosynthesis Protein SpsA, Chain A"/>
    <property type="match status" value="1"/>
</dbReference>
<evidence type="ECO:0000256" key="3">
    <source>
        <dbReference type="ARBA" id="ARBA00022679"/>
    </source>
</evidence>
<keyword evidence="7 9" id="KW-0333">Golgi apparatus</keyword>
<proteinExistence type="inferred from homology"/>
<dbReference type="GO" id="GO:0047238">
    <property type="term" value="F:glucuronosyl-N-acetylgalactosaminyl-proteoglycan 4-beta-N-acetylgalactosaminyltransferase activity"/>
    <property type="evidence" value="ECO:0007669"/>
    <property type="project" value="TreeGrafter"/>
</dbReference>
<evidence type="ECO:0000256" key="8">
    <source>
        <dbReference type="ARBA" id="ARBA00023136"/>
    </source>
</evidence>